<dbReference type="OrthoDB" id="1957909at2"/>
<gene>
    <name evidence="1" type="ORF">FN960_17040</name>
</gene>
<reference evidence="1 2" key="1">
    <citation type="submission" date="2019-07" db="EMBL/GenBank/DDBJ databases">
        <authorList>
            <person name="Park Y.J."/>
            <person name="Jeong S.E."/>
            <person name="Jung H.S."/>
        </authorList>
    </citation>
    <scope>NUCLEOTIDE SEQUENCE [LARGE SCALE GENOMIC DNA]</scope>
    <source>
        <strain evidence="2">P16(2019)</strain>
    </source>
</reference>
<evidence type="ECO:0000313" key="1">
    <source>
        <dbReference type="EMBL" id="TSB45398.1"/>
    </source>
</evidence>
<proteinExistence type="predicted"/>
<dbReference type="AlphaFoldDB" id="A0A553ZV88"/>
<organism evidence="1 2">
    <name type="scientific">Alkalicoccobacillus porphyridii</name>
    <dbReference type="NCBI Taxonomy" id="2597270"/>
    <lineage>
        <taxon>Bacteria</taxon>
        <taxon>Bacillati</taxon>
        <taxon>Bacillota</taxon>
        <taxon>Bacilli</taxon>
        <taxon>Bacillales</taxon>
        <taxon>Bacillaceae</taxon>
        <taxon>Alkalicoccobacillus</taxon>
    </lineage>
</organism>
<comment type="caution">
    <text evidence="1">The sequence shown here is derived from an EMBL/GenBank/DDBJ whole genome shotgun (WGS) entry which is preliminary data.</text>
</comment>
<evidence type="ECO:0000313" key="2">
    <source>
        <dbReference type="Proteomes" id="UP000318521"/>
    </source>
</evidence>
<dbReference type="PIRSF" id="PIRSF021435">
    <property type="entry name" value="SpoIIIAB"/>
    <property type="match status" value="1"/>
</dbReference>
<sequence length="170" mass="19433">MKWFGAILIILTCTWLGFDAARRVSDRPKQLRQLKTGILALEAEMLYGLTPLQEASAHLSTQLAYPINVLFERFSSKLAARGDSAHIAWEESLDETWEMTSLSKGEREVLRQFGQTLGQHDRDQQEKQIKLTMVHLDREEAEAKENQLRYETMLKSLGFLGGLLIVILML</sequence>
<dbReference type="RefSeq" id="WP_143850058.1">
    <property type="nucleotide sequence ID" value="NZ_VLXZ01000012.1"/>
</dbReference>
<dbReference type="EMBL" id="VLXZ01000012">
    <property type="protein sequence ID" value="TSB45398.1"/>
    <property type="molecule type" value="Genomic_DNA"/>
</dbReference>
<dbReference type="InterPro" id="IPR014198">
    <property type="entry name" value="Spore_III_AB"/>
</dbReference>
<name>A0A553ZV88_9BACI</name>
<dbReference type="Proteomes" id="UP000318521">
    <property type="component" value="Unassembled WGS sequence"/>
</dbReference>
<accession>A0A553ZV88</accession>
<dbReference type="Pfam" id="PF09548">
    <property type="entry name" value="Spore_III_AB"/>
    <property type="match status" value="1"/>
</dbReference>
<keyword evidence="2" id="KW-1185">Reference proteome</keyword>
<protein>
    <submittedName>
        <fullName evidence="1">Stage III sporulation protein SpoAB</fullName>
    </submittedName>
</protein>
<dbReference type="NCBIfam" id="TIGR02833">
    <property type="entry name" value="spore_III_AB"/>
    <property type="match status" value="1"/>
</dbReference>